<proteinExistence type="predicted"/>
<organism evidence="1 2">
    <name type="scientific">Panagrolaimus sp. JU765</name>
    <dbReference type="NCBI Taxonomy" id="591449"/>
    <lineage>
        <taxon>Eukaryota</taxon>
        <taxon>Metazoa</taxon>
        <taxon>Ecdysozoa</taxon>
        <taxon>Nematoda</taxon>
        <taxon>Chromadorea</taxon>
        <taxon>Rhabditida</taxon>
        <taxon>Tylenchina</taxon>
        <taxon>Panagrolaimomorpha</taxon>
        <taxon>Panagrolaimoidea</taxon>
        <taxon>Panagrolaimidae</taxon>
        <taxon>Panagrolaimus</taxon>
    </lineage>
</organism>
<accession>A0AC34RQR3</accession>
<reference evidence="2" key="1">
    <citation type="submission" date="2022-11" db="UniProtKB">
        <authorList>
            <consortium name="WormBaseParasite"/>
        </authorList>
    </citation>
    <scope>IDENTIFICATION</scope>
</reference>
<dbReference type="WBParaSite" id="JU765_v2.g9212.t1">
    <property type="protein sequence ID" value="JU765_v2.g9212.t1"/>
    <property type="gene ID" value="JU765_v2.g9212"/>
</dbReference>
<dbReference type="Proteomes" id="UP000887576">
    <property type="component" value="Unplaced"/>
</dbReference>
<sequence length="125" mass="14190">MIVEAVKSGRKQKDVAQQFHCSRAAVCGIMKKHRKHQGLEDRKKSGRPRKTTEALDRINTRKSKAGVKKNAVEIAREMAEEFNVKVSRQTIGRRLNAAGLFGRVPIKKPWISQGKVFKCHTQILK</sequence>
<evidence type="ECO:0000313" key="2">
    <source>
        <dbReference type="WBParaSite" id="JU765_v2.g9212.t1"/>
    </source>
</evidence>
<name>A0AC34RQR3_9BILA</name>
<evidence type="ECO:0000313" key="1">
    <source>
        <dbReference type="Proteomes" id="UP000887576"/>
    </source>
</evidence>
<protein>
    <submittedName>
        <fullName evidence="2">Transposase Tc1-like domain-containing protein</fullName>
    </submittedName>
</protein>